<evidence type="ECO:0000313" key="2">
    <source>
        <dbReference type="EMBL" id="EGZ26408.1"/>
    </source>
</evidence>
<feature type="compositionally biased region" description="Polar residues" evidence="1">
    <location>
        <begin position="192"/>
        <end position="203"/>
    </location>
</feature>
<feature type="compositionally biased region" description="Polar residues" evidence="1">
    <location>
        <begin position="1039"/>
        <end position="1062"/>
    </location>
</feature>
<feature type="compositionally biased region" description="Low complexity" evidence="1">
    <location>
        <begin position="999"/>
        <end position="1008"/>
    </location>
</feature>
<reference evidence="2 3" key="1">
    <citation type="journal article" date="2006" name="Science">
        <title>Phytophthora genome sequences uncover evolutionary origins and mechanisms of pathogenesis.</title>
        <authorList>
            <person name="Tyler B.M."/>
            <person name="Tripathy S."/>
            <person name="Zhang X."/>
            <person name="Dehal P."/>
            <person name="Jiang R.H."/>
            <person name="Aerts A."/>
            <person name="Arredondo F.D."/>
            <person name="Baxter L."/>
            <person name="Bensasson D."/>
            <person name="Beynon J.L."/>
            <person name="Chapman J."/>
            <person name="Damasceno C.M."/>
            <person name="Dorrance A.E."/>
            <person name="Dou D."/>
            <person name="Dickerman A.W."/>
            <person name="Dubchak I.L."/>
            <person name="Garbelotto M."/>
            <person name="Gijzen M."/>
            <person name="Gordon S.G."/>
            <person name="Govers F."/>
            <person name="Grunwald N.J."/>
            <person name="Huang W."/>
            <person name="Ivors K.L."/>
            <person name="Jones R.W."/>
            <person name="Kamoun S."/>
            <person name="Krampis K."/>
            <person name="Lamour K.H."/>
            <person name="Lee M.K."/>
            <person name="McDonald W.H."/>
            <person name="Medina M."/>
            <person name="Meijer H.J."/>
            <person name="Nordberg E.K."/>
            <person name="Maclean D.J."/>
            <person name="Ospina-Giraldo M.D."/>
            <person name="Morris P.F."/>
            <person name="Phuntumart V."/>
            <person name="Putnam N.H."/>
            <person name="Rash S."/>
            <person name="Rose J.K."/>
            <person name="Sakihama Y."/>
            <person name="Salamov A.A."/>
            <person name="Savidor A."/>
            <person name="Scheuring C.F."/>
            <person name="Smith B.M."/>
            <person name="Sobral B.W."/>
            <person name="Terry A."/>
            <person name="Torto-Alalibo T.A."/>
            <person name="Win J."/>
            <person name="Xu Z."/>
            <person name="Zhang H."/>
            <person name="Grigoriev I.V."/>
            <person name="Rokhsar D.S."/>
            <person name="Boore J.L."/>
        </authorList>
    </citation>
    <scope>NUCLEOTIDE SEQUENCE [LARGE SCALE GENOMIC DNA]</scope>
    <source>
        <strain evidence="2 3">P6497</strain>
    </source>
</reference>
<accession>G4Z1P0</accession>
<evidence type="ECO:0000313" key="3">
    <source>
        <dbReference type="Proteomes" id="UP000002640"/>
    </source>
</evidence>
<feature type="compositionally biased region" description="Low complexity" evidence="1">
    <location>
        <begin position="329"/>
        <end position="343"/>
    </location>
</feature>
<feature type="compositionally biased region" description="Gly residues" evidence="1">
    <location>
        <begin position="879"/>
        <end position="892"/>
    </location>
</feature>
<feature type="compositionally biased region" description="Low complexity" evidence="1">
    <location>
        <begin position="299"/>
        <end position="312"/>
    </location>
</feature>
<dbReference type="OMA" id="QPEAPYF"/>
<feature type="compositionally biased region" description="Basic and acidic residues" evidence="1">
    <location>
        <begin position="556"/>
        <end position="565"/>
    </location>
</feature>
<feature type="compositionally biased region" description="Basic and acidic residues" evidence="1">
    <location>
        <begin position="344"/>
        <end position="353"/>
    </location>
</feature>
<dbReference type="EMBL" id="JH159152">
    <property type="protein sequence ID" value="EGZ26408.1"/>
    <property type="molecule type" value="Genomic_DNA"/>
</dbReference>
<feature type="region of interest" description="Disordered" evidence="1">
    <location>
        <begin position="862"/>
        <end position="928"/>
    </location>
</feature>
<feature type="region of interest" description="Disordered" evidence="1">
    <location>
        <begin position="736"/>
        <end position="766"/>
    </location>
</feature>
<feature type="compositionally biased region" description="Basic and acidic residues" evidence="1">
    <location>
        <begin position="285"/>
        <end position="298"/>
    </location>
</feature>
<feature type="region of interest" description="Disordered" evidence="1">
    <location>
        <begin position="84"/>
        <end position="242"/>
    </location>
</feature>
<feature type="compositionally biased region" description="Low complexity" evidence="1">
    <location>
        <begin position="736"/>
        <end position="754"/>
    </location>
</feature>
<dbReference type="AlphaFoldDB" id="G4Z1P0"/>
<feature type="compositionally biased region" description="Pro residues" evidence="1">
    <location>
        <begin position="266"/>
        <end position="277"/>
    </location>
</feature>
<feature type="region of interest" description="Disordered" evidence="1">
    <location>
        <begin position="955"/>
        <end position="1074"/>
    </location>
</feature>
<feature type="compositionally biased region" description="Acidic residues" evidence="1">
    <location>
        <begin position="178"/>
        <end position="189"/>
    </location>
</feature>
<feature type="compositionally biased region" description="Basic residues" evidence="1">
    <location>
        <begin position="313"/>
        <end position="328"/>
    </location>
</feature>
<feature type="region of interest" description="Disordered" evidence="1">
    <location>
        <begin position="502"/>
        <end position="641"/>
    </location>
</feature>
<keyword evidence="3" id="KW-1185">Reference proteome</keyword>
<feature type="compositionally biased region" description="Low complexity" evidence="1">
    <location>
        <begin position="218"/>
        <end position="242"/>
    </location>
</feature>
<gene>
    <name evidence="2" type="ORF">PHYSODRAFT_327318</name>
</gene>
<sequence length="1074" mass="113347">MSKRDYFLQKGLQMQRLDEQISAAPQAGGKEVAKYRELCPPGTPDSQIQRLIGQCKGDAQRMENAISELWEDYRGNGQDDAWATVAKKSTKKKQDHGYTRSYSSHKSQHQQDDHADAPQDGDAQVPRSSERFSTRGRGSMRGRGMVSSRGGRGGRGGRGRGGAVVASGSTRGPRTSDNEEESPENDNNDTDGSSPSNEARVQQSSKASKDSKRDRGAKTTTTTTTTTKTTTTQPAAQAPPVVYPVLTGAWTKKLNVTGVTSKPKPVEPVPTPAPAPTAPVATTKAAEKPTEPAAEKETAAAVTATTEAPKAASPKKKAQQEKKSKKTQKSATTEATEETAAVMEKTETVKTVEKVASPKASPKKTAEKKKKTKTVETTVETTTSNIAAGWGNLDVSTSTMDKWSSSAAAAATEPKKASTPNAWARGSPVLSPPATKEPTPAPKSPVADARPTVVPGSPKDIDVPRSTGSASTSPRPYLKMGKWDTAATPNLSLQFGSFSLNGMDSLEPSSPRGWASTTTTTTTSSSNNGGKTITKATTTQSAWGTTTKAASPKKTLSPDRTEQQRTQETTAAKATTSAPPGLSVESGRVTPTTGQSPRFAPSAPSPASLPKPDEVKRGTPTRAQGGPFQAQGGATTQNNKINIGYGAGLYQASYGQYSMDLGRPAASTPGQLPAGSGTPKSAGARGAQSPSRGQQPVAQMQQIPMQQQAQQQQQQQVQQQTQQKQVQQQQAQQPQQSQQNQAQQQTSAQMHQQAPAGMQQGYHYAPPPPPGMALPYNPYNYGAYYQGYGYYQNPQFAQYSPRTQYPPRGSMPYGVEGPVPGFSNPPNMPYQDQHMMAQQHEYAAGVPQGFGEINAGYLQQAPMQQGGHHGHHGHQNGPQGHGKGGAASGAGNAGSQQSHGQRGNAGMQGYQNAGGRDNVSPPVPNASAAMTGSYGQHYGWAGNYGAQPVGGWGHMMPQGYQQSPSQQQQVPPQQQQQQQQPNAHQQSYRQYGNAGAQGGNNANDVNQAHWNSSFAESGRASLPPPGIGTVASTRRHPSDQASGPSKISQTPAGQAPTSSSLPTDGRFLPVKGDS</sequence>
<dbReference type="Proteomes" id="UP000002640">
    <property type="component" value="Unassembled WGS sequence"/>
</dbReference>
<feature type="compositionally biased region" description="Low complexity" evidence="1">
    <location>
        <begin position="516"/>
        <end position="526"/>
    </location>
</feature>
<name>G4Z1P0_PHYSP</name>
<dbReference type="InParanoid" id="G4Z1P0"/>
<protein>
    <submittedName>
        <fullName evidence="2">Uncharacterized protein</fullName>
    </submittedName>
</protein>
<feature type="region of interest" description="Disordered" evidence="1">
    <location>
        <begin position="401"/>
        <end position="481"/>
    </location>
</feature>
<feature type="compositionally biased region" description="Low complexity" evidence="1">
    <location>
        <begin position="623"/>
        <end position="637"/>
    </location>
</feature>
<feature type="compositionally biased region" description="Low complexity" evidence="1">
    <location>
        <begin position="694"/>
        <end position="706"/>
    </location>
</feature>
<feature type="compositionally biased region" description="Gly residues" evidence="1">
    <location>
        <begin position="150"/>
        <end position="162"/>
    </location>
</feature>
<feature type="compositionally biased region" description="Low complexity" evidence="1">
    <location>
        <begin position="566"/>
        <end position="576"/>
    </location>
</feature>
<feature type="compositionally biased region" description="Low complexity" evidence="1">
    <location>
        <begin position="534"/>
        <end position="549"/>
    </location>
</feature>
<proteinExistence type="predicted"/>
<dbReference type="KEGG" id="psoj:PHYSODRAFT_327318"/>
<dbReference type="RefSeq" id="XP_009521696.1">
    <property type="nucleotide sequence ID" value="XM_009523401.1"/>
</dbReference>
<feature type="compositionally biased region" description="Low complexity" evidence="1">
    <location>
        <begin position="957"/>
        <end position="987"/>
    </location>
</feature>
<dbReference type="GeneID" id="20645591"/>
<feature type="compositionally biased region" description="Basic and acidic residues" evidence="1">
    <location>
        <begin position="207"/>
        <end position="217"/>
    </location>
</feature>
<evidence type="ECO:0000256" key="1">
    <source>
        <dbReference type="SAM" id="MobiDB-lite"/>
    </source>
</evidence>
<organism evidence="2 3">
    <name type="scientific">Phytophthora sojae (strain P6497)</name>
    <name type="common">Soybean stem and root rot agent</name>
    <name type="synonym">Phytophthora megasperma f. sp. glycines</name>
    <dbReference type="NCBI Taxonomy" id="1094619"/>
    <lineage>
        <taxon>Eukaryota</taxon>
        <taxon>Sar</taxon>
        <taxon>Stramenopiles</taxon>
        <taxon>Oomycota</taxon>
        <taxon>Peronosporomycetes</taxon>
        <taxon>Peronosporales</taxon>
        <taxon>Peronosporaceae</taxon>
        <taxon>Phytophthora</taxon>
    </lineage>
</organism>
<dbReference type="STRING" id="1094619.G4Z1P0"/>
<feature type="region of interest" description="Disordered" evidence="1">
    <location>
        <begin position="257"/>
        <end position="378"/>
    </location>
</feature>
<feature type="region of interest" description="Disordered" evidence="1">
    <location>
        <begin position="664"/>
        <end position="706"/>
    </location>
</feature>